<keyword evidence="15" id="KW-1185">Reference proteome</keyword>
<keyword evidence="8 11" id="KW-0560">Oxidoreductase</keyword>
<evidence type="ECO:0000256" key="1">
    <source>
        <dbReference type="ARBA" id="ARBA00002919"/>
    </source>
</evidence>
<dbReference type="InterPro" id="IPR013328">
    <property type="entry name" value="6PGD_dom2"/>
</dbReference>
<evidence type="ECO:0000313" key="14">
    <source>
        <dbReference type="EMBL" id="AMX84133.1"/>
    </source>
</evidence>
<dbReference type="InterPro" id="IPR003710">
    <property type="entry name" value="ApbA"/>
</dbReference>
<keyword evidence="6 11" id="KW-0566">Pantothenate biosynthesis</keyword>
<proteinExistence type="inferred from homology"/>
<evidence type="ECO:0000256" key="5">
    <source>
        <dbReference type="ARBA" id="ARBA00019465"/>
    </source>
</evidence>
<evidence type="ECO:0000256" key="11">
    <source>
        <dbReference type="RuleBase" id="RU362068"/>
    </source>
</evidence>
<dbReference type="InterPro" id="IPR050838">
    <property type="entry name" value="Ketopantoate_reductase"/>
</dbReference>
<dbReference type="NCBIfam" id="TIGR00745">
    <property type="entry name" value="apbA_panE"/>
    <property type="match status" value="1"/>
</dbReference>
<accession>A0ABN4NHH5</accession>
<name>A0ABN4NHH5_9BACL</name>
<evidence type="ECO:0000256" key="2">
    <source>
        <dbReference type="ARBA" id="ARBA00004994"/>
    </source>
</evidence>
<dbReference type="InterPro" id="IPR013332">
    <property type="entry name" value="KPR_N"/>
</dbReference>
<gene>
    <name evidence="14" type="ORF">GS3922_10935</name>
</gene>
<feature type="domain" description="Ketopantoate reductase N-terminal" evidence="12">
    <location>
        <begin position="3"/>
        <end position="146"/>
    </location>
</feature>
<dbReference type="InterPro" id="IPR008927">
    <property type="entry name" value="6-PGluconate_DH-like_C_sf"/>
</dbReference>
<dbReference type="PANTHER" id="PTHR43765">
    <property type="entry name" value="2-DEHYDROPANTOATE 2-REDUCTASE-RELATED"/>
    <property type="match status" value="1"/>
</dbReference>
<evidence type="ECO:0000259" key="13">
    <source>
        <dbReference type="Pfam" id="PF08546"/>
    </source>
</evidence>
<evidence type="ECO:0000256" key="9">
    <source>
        <dbReference type="ARBA" id="ARBA00032024"/>
    </source>
</evidence>
<evidence type="ECO:0000256" key="4">
    <source>
        <dbReference type="ARBA" id="ARBA00013014"/>
    </source>
</evidence>
<keyword evidence="7 11" id="KW-0521">NADP</keyword>
<evidence type="ECO:0000313" key="15">
    <source>
        <dbReference type="Proteomes" id="UP000076226"/>
    </source>
</evidence>
<evidence type="ECO:0000259" key="12">
    <source>
        <dbReference type="Pfam" id="PF02558"/>
    </source>
</evidence>
<dbReference type="NCBIfam" id="NF005093">
    <property type="entry name" value="PRK06522.2-4"/>
    <property type="match status" value="1"/>
</dbReference>
<evidence type="ECO:0000256" key="7">
    <source>
        <dbReference type="ARBA" id="ARBA00022857"/>
    </source>
</evidence>
<evidence type="ECO:0000256" key="3">
    <source>
        <dbReference type="ARBA" id="ARBA00007870"/>
    </source>
</evidence>
<dbReference type="PANTHER" id="PTHR43765:SF2">
    <property type="entry name" value="2-DEHYDROPANTOATE 2-REDUCTASE"/>
    <property type="match status" value="1"/>
</dbReference>
<dbReference type="Proteomes" id="UP000076226">
    <property type="component" value="Chromosome"/>
</dbReference>
<dbReference type="RefSeq" id="WP_063166383.1">
    <property type="nucleotide sequence ID" value="NZ_CP014342.1"/>
</dbReference>
<dbReference type="EC" id="1.1.1.169" evidence="4 11"/>
<dbReference type="SUPFAM" id="SSF51735">
    <property type="entry name" value="NAD(P)-binding Rossmann-fold domains"/>
    <property type="match status" value="1"/>
</dbReference>
<dbReference type="EMBL" id="CP014342">
    <property type="protein sequence ID" value="AMX84133.1"/>
    <property type="molecule type" value="Genomic_DNA"/>
</dbReference>
<dbReference type="Pfam" id="PF02558">
    <property type="entry name" value="ApbA"/>
    <property type="match status" value="1"/>
</dbReference>
<protein>
    <recommendedName>
        <fullName evidence="5 11">2-dehydropantoate 2-reductase</fullName>
        <ecNumber evidence="4 11">1.1.1.169</ecNumber>
    </recommendedName>
    <alternativeName>
        <fullName evidence="9 11">Ketopantoate reductase</fullName>
    </alternativeName>
</protein>
<feature type="domain" description="Ketopantoate reductase C-terminal" evidence="13">
    <location>
        <begin position="171"/>
        <end position="290"/>
    </location>
</feature>
<dbReference type="Gene3D" id="1.10.1040.10">
    <property type="entry name" value="N-(1-d-carboxylethyl)-l-norvaline Dehydrogenase, domain 2"/>
    <property type="match status" value="1"/>
</dbReference>
<evidence type="ECO:0000256" key="6">
    <source>
        <dbReference type="ARBA" id="ARBA00022655"/>
    </source>
</evidence>
<comment type="function">
    <text evidence="1 11">Catalyzes the NADPH-dependent reduction of ketopantoate into pantoic acid.</text>
</comment>
<dbReference type="InterPro" id="IPR036291">
    <property type="entry name" value="NAD(P)-bd_dom_sf"/>
</dbReference>
<dbReference type="InterPro" id="IPR013752">
    <property type="entry name" value="KPA_reductase"/>
</dbReference>
<dbReference type="Pfam" id="PF08546">
    <property type="entry name" value="ApbA_C"/>
    <property type="match status" value="1"/>
</dbReference>
<evidence type="ECO:0000256" key="8">
    <source>
        <dbReference type="ARBA" id="ARBA00023002"/>
    </source>
</evidence>
<dbReference type="Gene3D" id="3.40.50.720">
    <property type="entry name" value="NAD(P)-binding Rossmann-like Domain"/>
    <property type="match status" value="1"/>
</dbReference>
<organism evidence="14 15">
    <name type="scientific">Geobacillus subterraneus</name>
    <dbReference type="NCBI Taxonomy" id="129338"/>
    <lineage>
        <taxon>Bacteria</taxon>
        <taxon>Bacillati</taxon>
        <taxon>Bacillota</taxon>
        <taxon>Bacilli</taxon>
        <taxon>Bacillales</taxon>
        <taxon>Anoxybacillaceae</taxon>
        <taxon>Geobacillus</taxon>
    </lineage>
</organism>
<sequence length="307" mass="33493">MNIGIIGGGAVGLLLAAYLGQRHEVTVYTRRLSQAEQLARHGVALKKDGKTAVAAVRARPFAGAELVEPLVFVTVKQYDLAAVCAQLDSFCRIRTLVFLQNGMGHLETLSAFADKNIVVGVVEHGALKLDDRTVAHTGAGKLTLAPLYGSPAMAAELAGDDDFPIEWADDWERVLVDKLVVNAVINPLTALLQVKNGALLEVAPYRDMMAQLFDEVRQVLPLHSAEQAWQRIVHICRNTADNYSSMYMDVANGRRTEIDAILGYVLKQGEARGVALPLVRFVFCALKGKEGGGRGWVIGSHRCWRHL</sequence>
<comment type="catalytic activity">
    <reaction evidence="10 11">
        <text>(R)-pantoate + NADP(+) = 2-dehydropantoate + NADPH + H(+)</text>
        <dbReference type="Rhea" id="RHEA:16233"/>
        <dbReference type="ChEBI" id="CHEBI:11561"/>
        <dbReference type="ChEBI" id="CHEBI:15378"/>
        <dbReference type="ChEBI" id="CHEBI:15980"/>
        <dbReference type="ChEBI" id="CHEBI:57783"/>
        <dbReference type="ChEBI" id="CHEBI:58349"/>
        <dbReference type="EC" id="1.1.1.169"/>
    </reaction>
</comment>
<dbReference type="SUPFAM" id="SSF48179">
    <property type="entry name" value="6-phosphogluconate dehydrogenase C-terminal domain-like"/>
    <property type="match status" value="1"/>
</dbReference>
<comment type="similarity">
    <text evidence="3 11">Belongs to the ketopantoate reductase family.</text>
</comment>
<evidence type="ECO:0000256" key="10">
    <source>
        <dbReference type="ARBA" id="ARBA00048793"/>
    </source>
</evidence>
<reference evidence="14 15" key="1">
    <citation type="submission" date="2016-02" db="EMBL/GenBank/DDBJ databases">
        <title>Complete genome sequence of Geobacillus subterraneus KCTC 3922T.</title>
        <authorList>
            <person name="Lee D.-W."/>
            <person name="Lee Y.-J."/>
            <person name="Lee S.-J."/>
            <person name="Park G.-S."/>
            <person name="Lee S.-J."/>
            <person name="Shin J.-H."/>
        </authorList>
    </citation>
    <scope>NUCLEOTIDE SEQUENCE [LARGE SCALE GENOMIC DNA]</scope>
    <source>
        <strain evidence="14 15">KCTC 3922</strain>
    </source>
</reference>
<comment type="pathway">
    <text evidence="2 11">Cofactor biosynthesis; (R)-pantothenate biosynthesis; (R)-pantoate from 3-methyl-2-oxobutanoate: step 2/2.</text>
</comment>